<protein>
    <submittedName>
        <fullName evidence="2">Conjugal transfer ATP-binding protein TraC</fullName>
    </submittedName>
</protein>
<dbReference type="RefSeq" id="WP_129622142.1">
    <property type="nucleotide sequence ID" value="NZ_LR215024.1"/>
</dbReference>
<dbReference type="Gene3D" id="3.40.50.300">
    <property type="entry name" value="P-loop containing nucleotide triphosphate hydrolases"/>
    <property type="match status" value="1"/>
</dbReference>
<accession>A0A449AV29</accession>
<dbReference type="Proteomes" id="UP000290815">
    <property type="component" value="Chromosome"/>
</dbReference>
<dbReference type="InterPro" id="IPR027417">
    <property type="entry name" value="P-loop_NTPase"/>
</dbReference>
<dbReference type="Pfam" id="PF19044">
    <property type="entry name" value="P-loop_TraG"/>
    <property type="match status" value="1"/>
</dbReference>
<evidence type="ECO:0000313" key="3">
    <source>
        <dbReference type="Proteomes" id="UP000290815"/>
    </source>
</evidence>
<dbReference type="GO" id="GO:0005524">
    <property type="term" value="F:ATP binding"/>
    <property type="evidence" value="ECO:0007669"/>
    <property type="project" value="UniProtKB-KW"/>
</dbReference>
<evidence type="ECO:0000259" key="1">
    <source>
        <dbReference type="Pfam" id="PF19044"/>
    </source>
</evidence>
<dbReference type="InterPro" id="IPR043964">
    <property type="entry name" value="P-loop_TraG"/>
</dbReference>
<feature type="domain" description="TraG P-loop" evidence="1">
    <location>
        <begin position="95"/>
        <end position="168"/>
    </location>
</feature>
<keyword evidence="3" id="KW-1185">Reference proteome</keyword>
<dbReference type="EMBL" id="LR215024">
    <property type="protein sequence ID" value="VEU70346.1"/>
    <property type="molecule type" value="Genomic_DNA"/>
</dbReference>
<evidence type="ECO:0000313" key="2">
    <source>
        <dbReference type="EMBL" id="VEU70346.1"/>
    </source>
</evidence>
<keyword evidence="2" id="KW-0547">Nucleotide-binding</keyword>
<reference evidence="2 3" key="1">
    <citation type="submission" date="2019-01" db="EMBL/GenBank/DDBJ databases">
        <authorList>
            <consortium name="Pathogen Informatics"/>
        </authorList>
    </citation>
    <scope>NUCLEOTIDE SEQUENCE [LARGE SCALE GENOMIC DNA]</scope>
    <source>
        <strain evidence="2 3">NCTC10194</strain>
    </source>
</reference>
<dbReference type="SUPFAM" id="SSF52540">
    <property type="entry name" value="P-loop containing nucleoside triphosphate hydrolases"/>
    <property type="match status" value="1"/>
</dbReference>
<proteinExistence type="predicted"/>
<organism evidence="2 3">
    <name type="scientific">Mycoplasmopsis glycophila</name>
    <dbReference type="NCBI Taxonomy" id="171285"/>
    <lineage>
        <taxon>Bacteria</taxon>
        <taxon>Bacillati</taxon>
        <taxon>Mycoplasmatota</taxon>
        <taxon>Mycoplasmoidales</taxon>
        <taxon>Metamycoplasmataceae</taxon>
        <taxon>Mycoplasmopsis</taxon>
    </lineage>
</organism>
<dbReference type="AlphaFoldDB" id="A0A449AV29"/>
<sequence>MLCWNQSKKLTRAKKQSKRNQSFARNNKIKLDVPTFNINEAFLSNKLCKNFFKDNNKTVFVENIIQGWAFLQNSFNDYNNLFVGKGINGEYIFFDRFKKTQDRTNANMFITGTSGAGKSTFAEKMILNDIANNRDVIVLDLQQEYKQNGLMLGATILDFTSKKQPTFN</sequence>
<dbReference type="KEGG" id="mgly:NCTC10194_00355"/>
<keyword evidence="2" id="KW-0067">ATP-binding</keyword>
<gene>
    <name evidence="2" type="ORF">NCTC10194_00355</name>
</gene>
<name>A0A449AV29_9BACT</name>